<dbReference type="GO" id="GO:0005886">
    <property type="term" value="C:plasma membrane"/>
    <property type="evidence" value="ECO:0007669"/>
    <property type="project" value="UniProtKB-SubCell"/>
</dbReference>
<evidence type="ECO:0000256" key="4">
    <source>
        <dbReference type="ARBA" id="ARBA00022989"/>
    </source>
</evidence>
<dbReference type="EMBL" id="RFFJ01000001">
    <property type="protein sequence ID" value="RMI46750.1"/>
    <property type="molecule type" value="Genomic_DNA"/>
</dbReference>
<name>A0A3M2MCM2_9ACTN</name>
<evidence type="ECO:0000313" key="9">
    <source>
        <dbReference type="EMBL" id="RMI46750.1"/>
    </source>
</evidence>
<reference evidence="9 10" key="1">
    <citation type="submission" date="2018-10" db="EMBL/GenBank/DDBJ databases">
        <title>Isolation, diversity and antifungal activity of actinobacteria from wheat.</title>
        <authorList>
            <person name="Han C."/>
        </authorList>
    </citation>
    <scope>NUCLEOTIDE SEQUENCE [LARGE SCALE GENOMIC DNA]</scope>
    <source>
        <strain evidence="9 10">NEAU-YY642</strain>
    </source>
</reference>
<dbReference type="AlphaFoldDB" id="A0A3M2MCM2"/>
<evidence type="ECO:0000256" key="5">
    <source>
        <dbReference type="ARBA" id="ARBA00023136"/>
    </source>
</evidence>
<protein>
    <recommendedName>
        <fullName evidence="8">TraD/TraG TraM recognition site domain-containing protein</fullName>
    </recommendedName>
</protein>
<comment type="caution">
    <text evidence="9">The sequence shown here is derived from an EMBL/GenBank/DDBJ whole genome shotgun (WGS) entry which is preliminary data.</text>
</comment>
<organism evidence="9 10">
    <name type="scientific">Streptomyces triticirhizae</name>
    <dbReference type="NCBI Taxonomy" id="2483353"/>
    <lineage>
        <taxon>Bacteria</taxon>
        <taxon>Bacillati</taxon>
        <taxon>Actinomycetota</taxon>
        <taxon>Actinomycetes</taxon>
        <taxon>Kitasatosporales</taxon>
        <taxon>Streptomycetaceae</taxon>
        <taxon>Streptomyces</taxon>
    </lineage>
</organism>
<keyword evidence="10" id="KW-1185">Reference proteome</keyword>
<gene>
    <name evidence="9" type="ORF">EBN88_00525</name>
</gene>
<evidence type="ECO:0000256" key="6">
    <source>
        <dbReference type="SAM" id="MobiDB-lite"/>
    </source>
</evidence>
<sequence>MPPSSPSPSASSPLTDALVHALVGLVATGVILAHTAWLGGNLATLATDSGSWAPYTPTDALTHPDRLWPRTPTVGLVIGCWIIPGLLALAGLLAAGWWWRDHRPGRPRPVRRLASARQVAPLLPRATTARARQLRPGLARRPAAEQIGIQLGHLAPTSRPVFASWEDVQVAIMAPRSGKTTSLAIPAVLAAPGPVMLTSNKAGGDAFTVTHTARARKGRVWTLDPQQVAHAAREMWWDILAEATTAEGAARLAGHFVAATISDSDRDFWSSAAQNTLTSLFLAAARTRRPVTAVLGWLAAPADRTPIDALRDIGEDHRADQLEGTVAGAAETRDGIYETARQFVACLLDPSVAAWVTPQPDLPQFQPEEFARSRDTLFLLSKDGGGGAGGVIAAAADAVMRAAVRTAERAGGRLDPPMICVLDEAANICKIADLPDLYSHLGSRGVLPLTILQSYRQGQRVWGEVGMDALWSAATIKIIGAGVDDPDFADKLSRFVGEHEVPTTSRSWGEQGRSTSISTRTERILPPDQIRALPKGQALLLATGLPVALITLTPWYRRPDAEQLAAESAAQTQGITHRATHPTPTRDAFRKAA</sequence>
<dbReference type="RefSeq" id="WP_122181751.1">
    <property type="nucleotide sequence ID" value="NZ_RFFJ01000001.1"/>
</dbReference>
<evidence type="ECO:0000256" key="3">
    <source>
        <dbReference type="ARBA" id="ARBA00022692"/>
    </source>
</evidence>
<accession>A0A3M2MCM2</accession>
<feature type="transmembrane region" description="Helical" evidence="7">
    <location>
        <begin position="74"/>
        <end position="99"/>
    </location>
</feature>
<feature type="transmembrane region" description="Helical" evidence="7">
    <location>
        <begin position="17"/>
        <end position="37"/>
    </location>
</feature>
<comment type="subcellular location">
    <subcellularLocation>
        <location evidence="1">Cell membrane</location>
        <topology evidence="1">Multi-pass membrane protein</topology>
    </subcellularLocation>
</comment>
<evidence type="ECO:0000259" key="8">
    <source>
        <dbReference type="Pfam" id="PF12696"/>
    </source>
</evidence>
<keyword evidence="5 7" id="KW-0472">Membrane</keyword>
<evidence type="ECO:0000256" key="1">
    <source>
        <dbReference type="ARBA" id="ARBA00004651"/>
    </source>
</evidence>
<evidence type="ECO:0000256" key="2">
    <source>
        <dbReference type="ARBA" id="ARBA00022475"/>
    </source>
</evidence>
<dbReference type="PANTHER" id="PTHR37937">
    <property type="entry name" value="CONJUGATIVE TRANSFER: DNA TRANSPORT"/>
    <property type="match status" value="1"/>
</dbReference>
<dbReference type="InterPro" id="IPR027417">
    <property type="entry name" value="P-loop_NTPase"/>
</dbReference>
<dbReference type="Proteomes" id="UP000278673">
    <property type="component" value="Unassembled WGS sequence"/>
</dbReference>
<feature type="domain" description="TraD/TraG TraM recognition site" evidence="8">
    <location>
        <begin position="417"/>
        <end position="535"/>
    </location>
</feature>
<dbReference type="InterPro" id="IPR032689">
    <property type="entry name" value="TraG-D_C"/>
</dbReference>
<dbReference type="CDD" id="cd01127">
    <property type="entry name" value="TrwB_TraG_TraD_VirD4"/>
    <property type="match status" value="1"/>
</dbReference>
<dbReference type="Pfam" id="PF12696">
    <property type="entry name" value="TraG-D_C"/>
    <property type="match status" value="1"/>
</dbReference>
<dbReference type="Gene3D" id="3.40.50.300">
    <property type="entry name" value="P-loop containing nucleotide triphosphate hydrolases"/>
    <property type="match status" value="1"/>
</dbReference>
<dbReference type="PANTHER" id="PTHR37937:SF1">
    <property type="entry name" value="CONJUGATIVE TRANSFER: DNA TRANSPORT"/>
    <property type="match status" value="1"/>
</dbReference>
<proteinExistence type="predicted"/>
<evidence type="ECO:0000256" key="7">
    <source>
        <dbReference type="SAM" id="Phobius"/>
    </source>
</evidence>
<evidence type="ECO:0000313" key="10">
    <source>
        <dbReference type="Proteomes" id="UP000278673"/>
    </source>
</evidence>
<dbReference type="InterPro" id="IPR051539">
    <property type="entry name" value="T4SS-coupling_protein"/>
</dbReference>
<keyword evidence="4 7" id="KW-1133">Transmembrane helix</keyword>
<keyword evidence="2" id="KW-1003">Cell membrane</keyword>
<dbReference type="SUPFAM" id="SSF52540">
    <property type="entry name" value="P-loop containing nucleoside triphosphate hydrolases"/>
    <property type="match status" value="1"/>
</dbReference>
<feature type="region of interest" description="Disordered" evidence="6">
    <location>
        <begin position="570"/>
        <end position="593"/>
    </location>
</feature>
<keyword evidence="3 7" id="KW-0812">Transmembrane</keyword>